<evidence type="ECO:0000256" key="2">
    <source>
        <dbReference type="ARBA" id="ARBA00010441"/>
    </source>
</evidence>
<comment type="similarity">
    <text evidence="2">Belongs to the CDP-alcohol phosphatidyltransferase class-I family.</text>
</comment>
<feature type="transmembrane region" description="Helical" evidence="11">
    <location>
        <begin position="118"/>
        <end position="135"/>
    </location>
</feature>
<proteinExistence type="inferred from homology"/>
<evidence type="ECO:0000313" key="12">
    <source>
        <dbReference type="EMBL" id="CAB4614505.1"/>
    </source>
</evidence>
<dbReference type="GO" id="GO:0008444">
    <property type="term" value="F:CDP-diacylglycerol-glycerol-3-phosphate 3-phosphatidyltransferase activity"/>
    <property type="evidence" value="ECO:0007669"/>
    <property type="project" value="InterPro"/>
</dbReference>
<evidence type="ECO:0000256" key="4">
    <source>
        <dbReference type="ARBA" id="ARBA00022679"/>
    </source>
</evidence>
<comment type="subcellular location">
    <subcellularLocation>
        <location evidence="1">Membrane</location>
        <topology evidence="1">Multi-pass membrane protein</topology>
    </subcellularLocation>
</comment>
<keyword evidence="9" id="KW-0594">Phospholipid biosynthesis</keyword>
<dbReference type="GO" id="GO:0046474">
    <property type="term" value="P:glycerophospholipid biosynthetic process"/>
    <property type="evidence" value="ECO:0007669"/>
    <property type="project" value="TreeGrafter"/>
</dbReference>
<dbReference type="InterPro" id="IPR000462">
    <property type="entry name" value="CDP-OH_P_trans"/>
</dbReference>
<dbReference type="GO" id="GO:0016020">
    <property type="term" value="C:membrane"/>
    <property type="evidence" value="ECO:0007669"/>
    <property type="project" value="UniProtKB-SubCell"/>
</dbReference>
<evidence type="ECO:0000256" key="10">
    <source>
        <dbReference type="ARBA" id="ARBA00023264"/>
    </source>
</evidence>
<dbReference type="PANTHER" id="PTHR14269:SF62">
    <property type="entry name" value="CDP-DIACYLGLYCEROL--GLYCEROL-3-PHOSPHATE 3-PHOSPHATIDYLTRANSFERASE 1, CHLOROPLASTIC"/>
    <property type="match status" value="1"/>
</dbReference>
<evidence type="ECO:0000256" key="9">
    <source>
        <dbReference type="ARBA" id="ARBA00023209"/>
    </source>
</evidence>
<dbReference type="PROSITE" id="PS00379">
    <property type="entry name" value="CDP_ALCOHOL_P_TRANSF"/>
    <property type="match status" value="1"/>
</dbReference>
<evidence type="ECO:0000256" key="5">
    <source>
        <dbReference type="ARBA" id="ARBA00022692"/>
    </source>
</evidence>
<dbReference type="EMBL" id="CAEZVD010000002">
    <property type="protein sequence ID" value="CAB4614505.1"/>
    <property type="molecule type" value="Genomic_DNA"/>
</dbReference>
<evidence type="ECO:0000256" key="1">
    <source>
        <dbReference type="ARBA" id="ARBA00004141"/>
    </source>
</evidence>
<dbReference type="InterPro" id="IPR004570">
    <property type="entry name" value="Phosphatidylglycerol_P_synth"/>
</dbReference>
<keyword evidence="7" id="KW-0443">Lipid metabolism</keyword>
<evidence type="ECO:0000256" key="7">
    <source>
        <dbReference type="ARBA" id="ARBA00023098"/>
    </source>
</evidence>
<keyword evidence="8 11" id="KW-0472">Membrane</keyword>
<feature type="transmembrane region" description="Helical" evidence="11">
    <location>
        <begin position="172"/>
        <end position="191"/>
    </location>
</feature>
<dbReference type="InterPro" id="IPR043130">
    <property type="entry name" value="CDP-OH_PTrfase_TM_dom"/>
</dbReference>
<dbReference type="AlphaFoldDB" id="A0A6J6HSR3"/>
<keyword evidence="6 11" id="KW-1133">Transmembrane helix</keyword>
<feature type="transmembrane region" description="Helical" evidence="11">
    <location>
        <begin position="90"/>
        <end position="112"/>
    </location>
</feature>
<feature type="transmembrane region" description="Helical" evidence="11">
    <location>
        <begin position="147"/>
        <end position="166"/>
    </location>
</feature>
<accession>A0A6J6HSR3</accession>
<evidence type="ECO:0000256" key="3">
    <source>
        <dbReference type="ARBA" id="ARBA00022516"/>
    </source>
</evidence>
<protein>
    <submittedName>
        <fullName evidence="12">Unannotated protein</fullName>
    </submittedName>
</protein>
<dbReference type="PIRSF" id="PIRSF000847">
    <property type="entry name" value="Phos_ph_gly_syn"/>
    <property type="match status" value="1"/>
</dbReference>
<evidence type="ECO:0000256" key="6">
    <source>
        <dbReference type="ARBA" id="ARBA00022989"/>
    </source>
</evidence>
<keyword evidence="4" id="KW-0808">Transferase</keyword>
<gene>
    <name evidence="12" type="ORF">UFOPK1909_00092</name>
</gene>
<dbReference type="Gene3D" id="1.20.120.1760">
    <property type="match status" value="1"/>
</dbReference>
<dbReference type="Pfam" id="PF01066">
    <property type="entry name" value="CDP-OH_P_transf"/>
    <property type="match status" value="1"/>
</dbReference>
<name>A0A6J6HSR3_9ZZZZ</name>
<sequence length="206" mass="23206">MAYSRKIGIMANQTTLSMREQFLTLPNMLSMLRLALVPIFLMLLLSERYLLAIAVLALSSLTDYLDGYFARKFNQVTRLGQLLDPAADRLYIFSTLVGLTITGIVPAWLAIVIIGRDLVLAVAYPILATHGYGPLPVHYLGKTGTFALLYAFPLLLMAYIFEPAAFILEPLAWAFALWGVWLYWWGAFIYLRQVRDVVKNGSLKTH</sequence>
<keyword evidence="5 11" id="KW-0812">Transmembrane</keyword>
<organism evidence="12">
    <name type="scientific">freshwater metagenome</name>
    <dbReference type="NCBI Taxonomy" id="449393"/>
    <lineage>
        <taxon>unclassified sequences</taxon>
        <taxon>metagenomes</taxon>
        <taxon>ecological metagenomes</taxon>
    </lineage>
</organism>
<dbReference type="InterPro" id="IPR048254">
    <property type="entry name" value="CDP_ALCOHOL_P_TRANSF_CS"/>
</dbReference>
<keyword evidence="3" id="KW-0444">Lipid biosynthesis</keyword>
<keyword evidence="10" id="KW-1208">Phospholipid metabolism</keyword>
<dbReference type="InterPro" id="IPR050324">
    <property type="entry name" value="CDP-alcohol_PTase-I"/>
</dbReference>
<reference evidence="12" key="1">
    <citation type="submission" date="2020-05" db="EMBL/GenBank/DDBJ databases">
        <authorList>
            <person name="Chiriac C."/>
            <person name="Salcher M."/>
            <person name="Ghai R."/>
            <person name="Kavagutti S V."/>
        </authorList>
    </citation>
    <scope>NUCLEOTIDE SEQUENCE</scope>
</reference>
<feature type="transmembrane region" description="Helical" evidence="11">
    <location>
        <begin position="49"/>
        <end position="69"/>
    </location>
</feature>
<evidence type="ECO:0000256" key="8">
    <source>
        <dbReference type="ARBA" id="ARBA00023136"/>
    </source>
</evidence>
<feature type="transmembrane region" description="Helical" evidence="11">
    <location>
        <begin position="21"/>
        <end position="43"/>
    </location>
</feature>
<dbReference type="PANTHER" id="PTHR14269">
    <property type="entry name" value="CDP-DIACYLGLYCEROL--GLYCEROL-3-PHOSPHATE 3-PHOSPHATIDYLTRANSFERASE-RELATED"/>
    <property type="match status" value="1"/>
</dbReference>
<evidence type="ECO:0000256" key="11">
    <source>
        <dbReference type="SAM" id="Phobius"/>
    </source>
</evidence>